<dbReference type="Proteomes" id="UP000019322">
    <property type="component" value="Chromosome"/>
</dbReference>
<dbReference type="EMBL" id="CP007201">
    <property type="protein sequence ID" value="AHJ12458.1"/>
    <property type="molecule type" value="Genomic_DNA"/>
</dbReference>
<proteinExistence type="predicted"/>
<dbReference type="Gene3D" id="1.10.30.50">
    <property type="match status" value="1"/>
</dbReference>
<dbReference type="NCBIfam" id="TIGR02646">
    <property type="entry name" value="retron system putative HNH endonuclease"/>
    <property type="match status" value="1"/>
</dbReference>
<evidence type="ECO:0000313" key="2">
    <source>
        <dbReference type="EMBL" id="AHJ12458.1"/>
    </source>
</evidence>
<dbReference type="KEGG" id="smul:SMUL_1195"/>
<dbReference type="InterPro" id="IPR002711">
    <property type="entry name" value="HNH"/>
</dbReference>
<reference evidence="2 3" key="1">
    <citation type="journal article" date="2014" name="Environ. Microbiol.">
        <title>Insights into organohalide respiration and the versatile catabolism of Sulfurospirillum multivorans gained from comparative genomics and physiological studies.</title>
        <authorList>
            <person name="Goris T."/>
            <person name="Schubert T."/>
            <person name="Gadkari J."/>
            <person name="Wubet T."/>
            <person name="Tarkka M."/>
            <person name="Buscot F."/>
            <person name="Adrian L."/>
            <person name="Diekert G."/>
        </authorList>
    </citation>
    <scope>NUCLEOTIDE SEQUENCE [LARGE SCALE GENOMIC DNA]</scope>
    <source>
        <strain evidence="3">DM 12446 / JCM 15788 / NBRC 109480</strain>
    </source>
</reference>
<dbReference type="InterPro" id="IPR003615">
    <property type="entry name" value="HNH_nuc"/>
</dbReference>
<evidence type="ECO:0000313" key="3">
    <source>
        <dbReference type="Proteomes" id="UP000019322"/>
    </source>
</evidence>
<dbReference type="CDD" id="cd00085">
    <property type="entry name" value="HNHc"/>
    <property type="match status" value="1"/>
</dbReference>
<name>A0AA86DXT8_SULMK</name>
<protein>
    <recommendedName>
        <fullName evidence="1">HNH domain-containing protein</fullName>
    </recommendedName>
</protein>
<dbReference type="AlphaFoldDB" id="A0AA86DXT8"/>
<gene>
    <name evidence="2" type="ORF">SMUL_1195</name>
</gene>
<dbReference type="InterPro" id="IPR013467">
    <property type="entry name" value="HNH78-like"/>
</dbReference>
<sequence length="256" mass="30640">MTKVEKNFEDIPSILKHASRKDAFEKNVNARAYSFGKTLYKTKEAQKNLKEIYHLKCAFCEKKLLDADKHIEHYRSKNTYYWLAYSWDNLLLACGNCNRAKGKKFKTENSKVIYKNETFEEIHALGKSYDEIEKPFIIHPEKEDVLQYIKYDKEGKVSSENPRVQHTIEEACKLNREELVQKRLSVLNDFINQINKHYILFTQEKSSLSRFKPDIETFIEKADKESEFYSFRYFILHNIEIFFENKNIQKILISFW</sequence>
<evidence type="ECO:0000259" key="1">
    <source>
        <dbReference type="Pfam" id="PF01844"/>
    </source>
</evidence>
<accession>A0AA86DXT8</accession>
<feature type="domain" description="HNH" evidence="1">
    <location>
        <begin position="57"/>
        <end position="104"/>
    </location>
</feature>
<organism evidence="2 3">
    <name type="scientific">Sulfurospirillum multivorans (strain DM 12446 / JCM 15788 / NBRC 109480)</name>
    <dbReference type="NCBI Taxonomy" id="1150621"/>
    <lineage>
        <taxon>Bacteria</taxon>
        <taxon>Pseudomonadati</taxon>
        <taxon>Campylobacterota</taxon>
        <taxon>Epsilonproteobacteria</taxon>
        <taxon>Campylobacterales</taxon>
        <taxon>Sulfurospirillaceae</taxon>
        <taxon>Sulfurospirillum</taxon>
    </lineage>
</organism>
<dbReference type="Pfam" id="PF01844">
    <property type="entry name" value="HNH"/>
    <property type="match status" value="1"/>
</dbReference>
<dbReference type="RefSeq" id="WP_025344343.1">
    <property type="nucleotide sequence ID" value="NZ_CP007201.1"/>
</dbReference>
<dbReference type="GO" id="GO:0003676">
    <property type="term" value="F:nucleic acid binding"/>
    <property type="evidence" value="ECO:0007669"/>
    <property type="project" value="InterPro"/>
</dbReference>
<dbReference type="GO" id="GO:0008270">
    <property type="term" value="F:zinc ion binding"/>
    <property type="evidence" value="ECO:0007669"/>
    <property type="project" value="InterPro"/>
</dbReference>
<dbReference type="GO" id="GO:0004519">
    <property type="term" value="F:endonuclease activity"/>
    <property type="evidence" value="ECO:0007669"/>
    <property type="project" value="InterPro"/>
</dbReference>